<dbReference type="FunFam" id="1.10.1660.10:FF:000003">
    <property type="entry name" value="MerR family transcriptional regulator"/>
    <property type="match status" value="1"/>
</dbReference>
<sequence length="141" mass="16094">MSMSITATNATLPEIPNKRYLTIGEVSELCDVKCHVLRYWEQEFPSLKPVKRRGNRRYYQRTDVQLIRRIRELLYFQGYTIQGARSQLAESKTGPLTSPSTQAVLAPAASKSPAENAPLQRVIDEMLSDLEQIEQLLRQDA</sequence>
<dbReference type="InterPro" id="IPR047057">
    <property type="entry name" value="MerR_fam"/>
</dbReference>
<evidence type="ECO:0000256" key="2">
    <source>
        <dbReference type="SAM" id="MobiDB-lite"/>
    </source>
</evidence>
<dbReference type="Gene3D" id="1.10.1660.10">
    <property type="match status" value="1"/>
</dbReference>
<accession>A0A3E0H3J9</accession>
<dbReference type="GO" id="GO:0003700">
    <property type="term" value="F:DNA-binding transcription factor activity"/>
    <property type="evidence" value="ECO:0007669"/>
    <property type="project" value="InterPro"/>
</dbReference>
<evidence type="ECO:0000256" key="1">
    <source>
        <dbReference type="ARBA" id="ARBA00023125"/>
    </source>
</evidence>
<keyword evidence="1 4" id="KW-0238">DNA-binding</keyword>
<dbReference type="Proteomes" id="UP000256774">
    <property type="component" value="Unassembled WGS sequence"/>
</dbReference>
<keyword evidence="5" id="KW-1185">Reference proteome</keyword>
<dbReference type="SMART" id="SM00422">
    <property type="entry name" value="HTH_MERR"/>
    <property type="match status" value="1"/>
</dbReference>
<comment type="caution">
    <text evidence="4">The sequence shown here is derived from an EMBL/GenBank/DDBJ whole genome shotgun (WGS) entry which is preliminary data.</text>
</comment>
<dbReference type="InterPro" id="IPR000551">
    <property type="entry name" value="MerR-type_HTH_dom"/>
</dbReference>
<dbReference type="AlphaFoldDB" id="A0A3E0H3J9"/>
<evidence type="ECO:0000259" key="3">
    <source>
        <dbReference type="PROSITE" id="PS50937"/>
    </source>
</evidence>
<dbReference type="PANTHER" id="PTHR30204:SF15">
    <property type="entry name" value="BLL5018 PROTEIN"/>
    <property type="match status" value="1"/>
</dbReference>
<dbReference type="PANTHER" id="PTHR30204">
    <property type="entry name" value="REDOX-CYCLING DRUG-SENSING TRANSCRIPTIONAL ACTIVATOR SOXR"/>
    <property type="match status" value="1"/>
</dbReference>
<name>A0A3E0H3J9_9GAMM</name>
<protein>
    <submittedName>
        <fullName evidence="4">DNA-binding transcriptional MerR regulator</fullName>
    </submittedName>
</protein>
<dbReference type="CDD" id="cd04765">
    <property type="entry name" value="HTH_MlrA-like_sg2"/>
    <property type="match status" value="1"/>
</dbReference>
<dbReference type="Pfam" id="PF13411">
    <property type="entry name" value="MerR_1"/>
    <property type="match status" value="1"/>
</dbReference>
<dbReference type="InterPro" id="IPR009061">
    <property type="entry name" value="DNA-bd_dom_put_sf"/>
</dbReference>
<feature type="domain" description="HTH merR-type" evidence="3">
    <location>
        <begin position="20"/>
        <end position="90"/>
    </location>
</feature>
<feature type="region of interest" description="Disordered" evidence="2">
    <location>
        <begin position="88"/>
        <end position="115"/>
    </location>
</feature>
<gene>
    <name evidence="4" type="ORF">DFR26_1944</name>
</gene>
<organism evidence="4 5">
    <name type="scientific">Paraperlucidibaca baekdonensis</name>
    <dbReference type="NCBI Taxonomy" id="748120"/>
    <lineage>
        <taxon>Bacteria</taxon>
        <taxon>Pseudomonadati</taxon>
        <taxon>Pseudomonadota</taxon>
        <taxon>Gammaproteobacteria</taxon>
        <taxon>Moraxellales</taxon>
        <taxon>Moraxellaceae</taxon>
        <taxon>Paraperlucidibaca</taxon>
    </lineage>
</organism>
<evidence type="ECO:0000313" key="5">
    <source>
        <dbReference type="Proteomes" id="UP000256774"/>
    </source>
</evidence>
<dbReference type="PROSITE" id="PS50937">
    <property type="entry name" value="HTH_MERR_2"/>
    <property type="match status" value="1"/>
</dbReference>
<proteinExistence type="predicted"/>
<dbReference type="SUPFAM" id="SSF46955">
    <property type="entry name" value="Putative DNA-binding domain"/>
    <property type="match status" value="1"/>
</dbReference>
<dbReference type="EMBL" id="QUNR01000004">
    <property type="protein sequence ID" value="REH36807.1"/>
    <property type="molecule type" value="Genomic_DNA"/>
</dbReference>
<dbReference type="GO" id="GO:0003677">
    <property type="term" value="F:DNA binding"/>
    <property type="evidence" value="ECO:0007669"/>
    <property type="project" value="UniProtKB-KW"/>
</dbReference>
<dbReference type="RefSeq" id="WP_425453364.1">
    <property type="nucleotide sequence ID" value="NZ_QUNR01000004.1"/>
</dbReference>
<evidence type="ECO:0000313" key="4">
    <source>
        <dbReference type="EMBL" id="REH36807.1"/>
    </source>
</evidence>
<reference evidence="4 5" key="1">
    <citation type="submission" date="2018-08" db="EMBL/GenBank/DDBJ databases">
        <title>Genomic Encyclopedia of Type Strains, Phase IV (KMG-IV): sequencing the most valuable type-strain genomes for metagenomic binning, comparative biology and taxonomic classification.</title>
        <authorList>
            <person name="Goeker M."/>
        </authorList>
    </citation>
    <scope>NUCLEOTIDE SEQUENCE [LARGE SCALE GENOMIC DNA]</scope>
    <source>
        <strain evidence="4 5">DSM 26022</strain>
    </source>
</reference>
<feature type="compositionally biased region" description="Polar residues" evidence="2">
    <location>
        <begin position="88"/>
        <end position="103"/>
    </location>
</feature>